<dbReference type="GO" id="GO:0005524">
    <property type="term" value="F:ATP binding"/>
    <property type="evidence" value="ECO:0007669"/>
    <property type="project" value="UniProtKB-UniRule"/>
</dbReference>
<dbReference type="PROSITE" id="PS00108">
    <property type="entry name" value="PROTEIN_KINASE_ST"/>
    <property type="match status" value="1"/>
</dbReference>
<keyword evidence="7 11" id="KW-0067">ATP-binding</keyword>
<dbReference type="PANTHER" id="PTHR24345">
    <property type="entry name" value="SERINE/THREONINE-PROTEIN KINASE PLK"/>
    <property type="match status" value="1"/>
</dbReference>
<evidence type="ECO:0000256" key="5">
    <source>
        <dbReference type="ARBA" id="ARBA00022741"/>
    </source>
</evidence>
<dbReference type="FunFam" id="3.30.200.20:FF:000042">
    <property type="entry name" value="Aurora kinase A"/>
    <property type="match status" value="1"/>
</dbReference>
<dbReference type="PANTHER" id="PTHR24345:SF91">
    <property type="entry name" value="SERINE_THREONINE-PROTEIN KINASE PLK4"/>
    <property type="match status" value="1"/>
</dbReference>
<gene>
    <name evidence="15" type="ORF">P43SY_007786</name>
</gene>
<dbReference type="Gene3D" id="3.30.1120.30">
    <property type="entry name" value="POLO box domain"/>
    <property type="match status" value="1"/>
</dbReference>
<dbReference type="AlphaFoldDB" id="A0AAD5M2B1"/>
<feature type="region of interest" description="Disordered" evidence="12">
    <location>
        <begin position="493"/>
        <end position="560"/>
    </location>
</feature>
<comment type="cofactor">
    <cofactor evidence="1">
        <name>L-ascorbate</name>
        <dbReference type="ChEBI" id="CHEBI:38290"/>
    </cofactor>
</comment>
<keyword evidence="2" id="KW-0723">Serine/threonine-protein kinase</keyword>
<accession>A0AAD5M2B1</accession>
<dbReference type="InterPro" id="IPR005123">
    <property type="entry name" value="Oxoglu/Fe-dep_dioxygenase_dom"/>
</dbReference>
<feature type="binding site" evidence="11">
    <location>
        <position position="274"/>
    </location>
    <ligand>
        <name>ATP</name>
        <dbReference type="ChEBI" id="CHEBI:30616"/>
    </ligand>
</feature>
<sequence>MARAGSRGDKKTKKQHGATASLKDTASAKRLAKAATVSTVASLRLDATRRPLKPAYLHEDLIYAIPSFLSKSECERVIKFAEGQSFARVTQRATKLYAFRDNDRILLRMPEFAELLWQRMKPLVPAEYEGMYAAGLNPAIRFYRYSKGQRFGCHVDQSDVDAETGYHSRFTVLVYLNDASDSALVGGETIFYGNEAGAKKQTVVLSVSPATGSALVHGHGDRCLLHEGALVKEGAKYLLRTDGYELQEFLGEGSSAQVYLAATRSEPPQRVAIKVLDKLLVQHAQLERTVRREFLLHAQLHHDHIVRVVEVLEDERNHYLVMELCEQGSVAQLLRSHRAATGEDAVGLDEASAKRIFHQTVLGVEYLHANGLIHRDLKLSNLLLTADGDVKISDFGLATRVADEPETICGTPNFIAPEVLAAEGSTAAYGQAADVWSLGCVLHALLLGQPPFQGRRVSDTLANVANAHAHSLSFPQGFSAAAADLIKRMLNPSSGNDVGESEELDEADSSISSDDALDPEIDVSLDDAEAPDGAIPGAASESLARPTTTNDGVQSSQPAAVADDREVCSLSLRLRVSDLPFLGVSAEACDVTWNCWESQAFHQLRRFTLQVSNGFDAEYELSTGRLRATRRDRVVSFEKQYSTVAPSTGIRDGGDEALLRIHSAERYQIERFCQCLAARALQLRRASLANGVTERPVVHFDTLPESLLITLRREPLQSTLEARLTLGVAAAAAAAEEDASDSATCVVPGVGEGRLDDRGCLTITFTDKSVVVLSASGSTLRFRRSPQDPDDEFDLLTSTLLPTVVKQRLEHVPTFVRRLQVPASSRSTR</sequence>
<keyword evidence="4" id="KW-0479">Metal-binding</keyword>
<dbReference type="PROSITE" id="PS51471">
    <property type="entry name" value="FE2OG_OXY"/>
    <property type="match status" value="1"/>
</dbReference>
<evidence type="ECO:0008006" key="17">
    <source>
        <dbReference type="Google" id="ProtNLM"/>
    </source>
</evidence>
<dbReference type="PROSITE" id="PS00107">
    <property type="entry name" value="PROTEIN_KINASE_ATP"/>
    <property type="match status" value="1"/>
</dbReference>
<dbReference type="EMBL" id="JAKCXM010000116">
    <property type="protein sequence ID" value="KAJ0401852.1"/>
    <property type="molecule type" value="Genomic_DNA"/>
</dbReference>
<feature type="region of interest" description="Disordered" evidence="12">
    <location>
        <begin position="1"/>
        <end position="25"/>
    </location>
</feature>
<evidence type="ECO:0000256" key="9">
    <source>
        <dbReference type="ARBA" id="ARBA00023002"/>
    </source>
</evidence>
<evidence type="ECO:0000256" key="12">
    <source>
        <dbReference type="SAM" id="MobiDB-lite"/>
    </source>
</evidence>
<evidence type="ECO:0000256" key="10">
    <source>
        <dbReference type="ARBA" id="ARBA00023004"/>
    </source>
</evidence>
<proteinExistence type="predicted"/>
<feature type="compositionally biased region" description="Acidic residues" evidence="12">
    <location>
        <begin position="499"/>
        <end position="508"/>
    </location>
</feature>
<keyword evidence="8" id="KW-0223">Dioxygenase</keyword>
<dbReference type="InterPro" id="IPR044862">
    <property type="entry name" value="Pro_4_hyd_alph_FE2OG_OXY"/>
</dbReference>
<keyword evidence="5 11" id="KW-0547">Nucleotide-binding</keyword>
<dbReference type="Gene3D" id="1.10.510.10">
    <property type="entry name" value="Transferase(Phosphotransferase) domain 1"/>
    <property type="match status" value="1"/>
</dbReference>
<protein>
    <recommendedName>
        <fullName evidence="17">Protein kinase domain-containing protein</fullName>
    </recommendedName>
</protein>
<dbReference type="SUPFAM" id="SSF56112">
    <property type="entry name" value="Protein kinase-like (PK-like)"/>
    <property type="match status" value="1"/>
</dbReference>
<evidence type="ECO:0000259" key="14">
    <source>
        <dbReference type="PROSITE" id="PS51471"/>
    </source>
</evidence>
<keyword evidence="10" id="KW-0408">Iron</keyword>
<dbReference type="GO" id="GO:0051213">
    <property type="term" value="F:dioxygenase activity"/>
    <property type="evidence" value="ECO:0007669"/>
    <property type="project" value="UniProtKB-KW"/>
</dbReference>
<dbReference type="GO" id="GO:0016705">
    <property type="term" value="F:oxidoreductase activity, acting on paired donors, with incorporation or reduction of molecular oxygen"/>
    <property type="evidence" value="ECO:0007669"/>
    <property type="project" value="InterPro"/>
</dbReference>
<evidence type="ECO:0000256" key="8">
    <source>
        <dbReference type="ARBA" id="ARBA00022964"/>
    </source>
</evidence>
<feature type="domain" description="Fe2OG dioxygenase" evidence="14">
    <location>
        <begin position="135"/>
        <end position="246"/>
    </location>
</feature>
<evidence type="ECO:0000256" key="11">
    <source>
        <dbReference type="PROSITE-ProRule" id="PRU10141"/>
    </source>
</evidence>
<dbReference type="InterPro" id="IPR000719">
    <property type="entry name" value="Prot_kinase_dom"/>
</dbReference>
<evidence type="ECO:0000256" key="3">
    <source>
        <dbReference type="ARBA" id="ARBA00022679"/>
    </source>
</evidence>
<dbReference type="Proteomes" id="UP001209570">
    <property type="component" value="Unassembled WGS sequence"/>
</dbReference>
<dbReference type="GO" id="GO:0004674">
    <property type="term" value="F:protein serine/threonine kinase activity"/>
    <property type="evidence" value="ECO:0007669"/>
    <property type="project" value="UniProtKB-KW"/>
</dbReference>
<reference evidence="15" key="1">
    <citation type="submission" date="2021-12" db="EMBL/GenBank/DDBJ databases">
        <title>Prjna785345.</title>
        <authorList>
            <person name="Rujirawat T."/>
            <person name="Krajaejun T."/>
        </authorList>
    </citation>
    <scope>NUCLEOTIDE SEQUENCE</scope>
    <source>
        <strain evidence="15">Pi057C3</strain>
    </source>
</reference>
<dbReference type="Pfam" id="PF00069">
    <property type="entry name" value="Pkinase"/>
    <property type="match status" value="1"/>
</dbReference>
<dbReference type="PROSITE" id="PS50011">
    <property type="entry name" value="PROTEIN_KINASE_DOM"/>
    <property type="match status" value="1"/>
</dbReference>
<evidence type="ECO:0000313" key="16">
    <source>
        <dbReference type="Proteomes" id="UP001209570"/>
    </source>
</evidence>
<dbReference type="InterPro" id="IPR008271">
    <property type="entry name" value="Ser/Thr_kinase_AS"/>
</dbReference>
<evidence type="ECO:0000256" key="1">
    <source>
        <dbReference type="ARBA" id="ARBA00001961"/>
    </source>
</evidence>
<dbReference type="GO" id="GO:0031418">
    <property type="term" value="F:L-ascorbic acid binding"/>
    <property type="evidence" value="ECO:0007669"/>
    <property type="project" value="InterPro"/>
</dbReference>
<evidence type="ECO:0000256" key="6">
    <source>
        <dbReference type="ARBA" id="ARBA00022777"/>
    </source>
</evidence>
<dbReference type="SMART" id="SM00702">
    <property type="entry name" value="P4Hc"/>
    <property type="match status" value="1"/>
</dbReference>
<dbReference type="Pfam" id="PF13640">
    <property type="entry name" value="2OG-FeII_Oxy_3"/>
    <property type="match status" value="1"/>
</dbReference>
<dbReference type="InterPro" id="IPR011009">
    <property type="entry name" value="Kinase-like_dom_sf"/>
</dbReference>
<feature type="domain" description="Protein kinase" evidence="13">
    <location>
        <begin position="244"/>
        <end position="511"/>
    </location>
</feature>
<evidence type="ECO:0000259" key="13">
    <source>
        <dbReference type="PROSITE" id="PS50011"/>
    </source>
</evidence>
<dbReference type="InterPro" id="IPR017441">
    <property type="entry name" value="Protein_kinase_ATP_BS"/>
</dbReference>
<evidence type="ECO:0000256" key="2">
    <source>
        <dbReference type="ARBA" id="ARBA00022527"/>
    </source>
</evidence>
<dbReference type="GO" id="GO:0005634">
    <property type="term" value="C:nucleus"/>
    <property type="evidence" value="ECO:0007669"/>
    <property type="project" value="TreeGrafter"/>
</dbReference>
<organism evidence="15 16">
    <name type="scientific">Pythium insidiosum</name>
    <name type="common">Pythiosis disease agent</name>
    <dbReference type="NCBI Taxonomy" id="114742"/>
    <lineage>
        <taxon>Eukaryota</taxon>
        <taxon>Sar</taxon>
        <taxon>Stramenopiles</taxon>
        <taxon>Oomycota</taxon>
        <taxon>Peronosporomycetes</taxon>
        <taxon>Pythiales</taxon>
        <taxon>Pythiaceae</taxon>
        <taxon>Pythium</taxon>
    </lineage>
</organism>
<comment type="caution">
    <text evidence="15">The sequence shown here is derived from an EMBL/GenBank/DDBJ whole genome shotgun (WGS) entry which is preliminary data.</text>
</comment>
<keyword evidence="16" id="KW-1185">Reference proteome</keyword>
<dbReference type="SMART" id="SM00220">
    <property type="entry name" value="S_TKc"/>
    <property type="match status" value="1"/>
</dbReference>
<dbReference type="GO" id="GO:0005506">
    <property type="term" value="F:iron ion binding"/>
    <property type="evidence" value="ECO:0007669"/>
    <property type="project" value="InterPro"/>
</dbReference>
<evidence type="ECO:0000256" key="4">
    <source>
        <dbReference type="ARBA" id="ARBA00022723"/>
    </source>
</evidence>
<evidence type="ECO:0000313" key="15">
    <source>
        <dbReference type="EMBL" id="KAJ0401852.1"/>
    </source>
</evidence>
<feature type="compositionally biased region" description="Acidic residues" evidence="12">
    <location>
        <begin position="515"/>
        <end position="530"/>
    </location>
</feature>
<name>A0AAD5M2B1_PYTIN</name>
<dbReference type="InterPro" id="IPR006620">
    <property type="entry name" value="Pro_4_hyd_alph"/>
</dbReference>
<evidence type="ECO:0000256" key="7">
    <source>
        <dbReference type="ARBA" id="ARBA00022840"/>
    </source>
</evidence>
<keyword evidence="6" id="KW-0418">Kinase</keyword>
<dbReference type="InterPro" id="IPR036947">
    <property type="entry name" value="POLO_box_dom_sf"/>
</dbReference>
<dbReference type="Gene3D" id="2.60.120.620">
    <property type="entry name" value="q2cbj1_9rhob like domain"/>
    <property type="match status" value="1"/>
</dbReference>
<keyword evidence="9" id="KW-0560">Oxidoreductase</keyword>
<feature type="compositionally biased region" description="Polar residues" evidence="12">
    <location>
        <begin position="545"/>
        <end position="558"/>
    </location>
</feature>
<keyword evidence="3" id="KW-0808">Transferase</keyword>